<evidence type="ECO:0000256" key="1">
    <source>
        <dbReference type="SAM" id="SignalP"/>
    </source>
</evidence>
<dbReference type="InterPro" id="IPR012533">
    <property type="entry name" value="YcnI-copper_dom"/>
</dbReference>
<dbReference type="EMBL" id="JAUSWJ010000001">
    <property type="protein sequence ID" value="MDQ0516533.1"/>
    <property type="molecule type" value="Genomic_DNA"/>
</dbReference>
<dbReference type="Pfam" id="PF07987">
    <property type="entry name" value="DUF1775"/>
    <property type="match status" value="1"/>
</dbReference>
<reference evidence="3 4" key="1">
    <citation type="submission" date="2023-07" db="EMBL/GenBank/DDBJ databases">
        <title>Genomic Encyclopedia of Type Strains, Phase IV (KMG-IV): sequencing the most valuable type-strain genomes for metagenomic binning, comparative biology and taxonomic classification.</title>
        <authorList>
            <person name="Goeker M."/>
        </authorList>
    </citation>
    <scope>NUCLEOTIDE SEQUENCE [LARGE SCALE GENOMIC DNA]</scope>
    <source>
        <strain evidence="3 4">B1-1</strain>
    </source>
</reference>
<feature type="domain" description="YncI copper-binding" evidence="2">
    <location>
        <begin position="24"/>
        <end position="171"/>
    </location>
</feature>
<accession>A0ABU0M6E4</accession>
<evidence type="ECO:0000313" key="3">
    <source>
        <dbReference type="EMBL" id="MDQ0516533.1"/>
    </source>
</evidence>
<keyword evidence="4" id="KW-1185">Reference proteome</keyword>
<protein>
    <submittedName>
        <fullName evidence="3">Uncharacterized protein YcnI</fullName>
    </submittedName>
</protein>
<keyword evidence="1" id="KW-0732">Signal</keyword>
<dbReference type="RefSeq" id="WP_266279482.1">
    <property type="nucleotide sequence ID" value="NZ_JAPKNF010000001.1"/>
</dbReference>
<dbReference type="Gene3D" id="2.60.40.2230">
    <property type="entry name" value="Uncharacterised protein YcnI-like PF07987, DUF1775"/>
    <property type="match status" value="1"/>
</dbReference>
<evidence type="ECO:0000259" key="2">
    <source>
        <dbReference type="Pfam" id="PF07987"/>
    </source>
</evidence>
<name>A0ABU0M6E4_9HYPH</name>
<proteinExistence type="predicted"/>
<dbReference type="Proteomes" id="UP001223743">
    <property type="component" value="Unassembled WGS sequence"/>
</dbReference>
<sequence>MNFLKTLTLASALLALAAGPALAHVTLEAPEAAVPGSYKAVFRVGHGCEGKPTIKIRVQIPEGVIAVKPQPKPGWTLEKVKGAYAKSYDYYGTPTSEGVKEVVWTGGSLADDEYDEFVLRAYLTGDLKTGTVLYFPVVQECPDGAAERWIEIPAAGKVADDYESPAPGVTLVPKK</sequence>
<organism evidence="3 4">
    <name type="scientific">Kaistia geumhonensis</name>
    <dbReference type="NCBI Taxonomy" id="410839"/>
    <lineage>
        <taxon>Bacteria</taxon>
        <taxon>Pseudomonadati</taxon>
        <taxon>Pseudomonadota</taxon>
        <taxon>Alphaproteobacteria</taxon>
        <taxon>Hyphomicrobiales</taxon>
        <taxon>Kaistiaceae</taxon>
        <taxon>Kaistia</taxon>
    </lineage>
</organism>
<dbReference type="CDD" id="cd08545">
    <property type="entry name" value="YcnI_like"/>
    <property type="match status" value="1"/>
</dbReference>
<feature type="signal peptide" evidence="1">
    <location>
        <begin position="1"/>
        <end position="23"/>
    </location>
</feature>
<evidence type="ECO:0000313" key="4">
    <source>
        <dbReference type="Proteomes" id="UP001223743"/>
    </source>
</evidence>
<comment type="caution">
    <text evidence="3">The sequence shown here is derived from an EMBL/GenBank/DDBJ whole genome shotgun (WGS) entry which is preliminary data.</text>
</comment>
<gene>
    <name evidence="3" type="ORF">QO015_002146</name>
</gene>
<dbReference type="InterPro" id="IPR038507">
    <property type="entry name" value="YcnI-like_sf"/>
</dbReference>
<feature type="chain" id="PRO_5045959957" evidence="1">
    <location>
        <begin position="24"/>
        <end position="175"/>
    </location>
</feature>